<evidence type="ECO:0008006" key="7">
    <source>
        <dbReference type="Google" id="ProtNLM"/>
    </source>
</evidence>
<sequence length="334" mass="37497">MKLITYTDGGSRSNPGPAASGIVIKDTDGKTLASYGEYLGVATNNVAEYAAIISALKKARELGATEIECLADSKLVIEQLSGNWKVKEPNLQKLWLEAWNLLQSFKQYKLKHILRAKNAEADAEVNKILDKETGSKKKSFGEDITPIPDCVPPHAKRVFKGVLFDTYQWEQELFDGSHATFEKLVRKASTDMIVTQGDSIMVLKQEQPGKPLYPGLPGGQTEPGEDHLIAAQRELLEETGYVAENFILYKSQSDGGSKLYFPVSTYIVRDAQKIQEAHLDAGEKIQITWVNFDDFLQLARQEKFTCPLWLKFDMYEALLDQIKKEILRKTIFGD</sequence>
<comment type="caution">
    <text evidence="5">The sequence shown here is derived from an EMBL/GenBank/DDBJ whole genome shotgun (WGS) entry which is preliminary data.</text>
</comment>
<dbReference type="PANTHER" id="PTHR46387">
    <property type="entry name" value="POLYNUCLEOTIDYL TRANSFERASE, RIBONUCLEASE H-LIKE SUPERFAMILY PROTEIN"/>
    <property type="match status" value="1"/>
</dbReference>
<dbReference type="Gene3D" id="3.30.420.10">
    <property type="entry name" value="Ribonuclease H-like superfamily/Ribonuclease H"/>
    <property type="match status" value="1"/>
</dbReference>
<feature type="region of interest" description="Disordered" evidence="2">
    <location>
        <begin position="1"/>
        <end position="20"/>
    </location>
</feature>
<feature type="domain" description="Nudix hydrolase" evidence="4">
    <location>
        <begin position="184"/>
        <end position="312"/>
    </location>
</feature>
<dbReference type="EMBL" id="MFPX01000006">
    <property type="protein sequence ID" value="OGH67112.1"/>
    <property type="molecule type" value="Genomic_DNA"/>
</dbReference>
<dbReference type="PROSITE" id="PS51462">
    <property type="entry name" value="NUDIX"/>
    <property type="match status" value="1"/>
</dbReference>
<proteinExistence type="predicted"/>
<evidence type="ECO:0000313" key="6">
    <source>
        <dbReference type="Proteomes" id="UP000178742"/>
    </source>
</evidence>
<dbReference type="GO" id="GO:0003676">
    <property type="term" value="F:nucleic acid binding"/>
    <property type="evidence" value="ECO:0007669"/>
    <property type="project" value="InterPro"/>
</dbReference>
<evidence type="ECO:0000256" key="2">
    <source>
        <dbReference type="SAM" id="MobiDB-lite"/>
    </source>
</evidence>
<dbReference type="CDD" id="cd03424">
    <property type="entry name" value="NUDIX_ADPRase_Nudt5_UGPPase_Nudt14"/>
    <property type="match status" value="1"/>
</dbReference>
<dbReference type="SUPFAM" id="SSF53098">
    <property type="entry name" value="Ribonuclease H-like"/>
    <property type="match status" value="1"/>
</dbReference>
<dbReference type="PANTHER" id="PTHR46387:SF2">
    <property type="entry name" value="RIBONUCLEASE HI"/>
    <property type="match status" value="1"/>
</dbReference>
<dbReference type="Gene3D" id="3.90.79.10">
    <property type="entry name" value="Nucleoside Triphosphate Pyrophosphohydrolase"/>
    <property type="match status" value="1"/>
</dbReference>
<dbReference type="STRING" id="1798676.A3B90_01545"/>
<gene>
    <name evidence="5" type="ORF">A3B90_01545</name>
</gene>
<dbReference type="Pfam" id="PF13456">
    <property type="entry name" value="RVT_3"/>
    <property type="match status" value="1"/>
</dbReference>
<dbReference type="InterPro" id="IPR012337">
    <property type="entry name" value="RNaseH-like_sf"/>
</dbReference>
<dbReference type="AlphaFoldDB" id="A0A1F6M640"/>
<dbReference type="InterPro" id="IPR020084">
    <property type="entry name" value="NUDIX_hydrolase_CS"/>
</dbReference>
<dbReference type="GO" id="GO:0004523">
    <property type="term" value="F:RNA-DNA hybrid ribonuclease activity"/>
    <property type="evidence" value="ECO:0007669"/>
    <property type="project" value="InterPro"/>
</dbReference>
<evidence type="ECO:0000256" key="1">
    <source>
        <dbReference type="ARBA" id="ARBA00022801"/>
    </source>
</evidence>
<dbReference type="PROSITE" id="PS50879">
    <property type="entry name" value="RNASE_H_1"/>
    <property type="match status" value="1"/>
</dbReference>
<dbReference type="InterPro" id="IPR036397">
    <property type="entry name" value="RNaseH_sf"/>
</dbReference>
<dbReference type="SUPFAM" id="SSF55811">
    <property type="entry name" value="Nudix"/>
    <property type="match status" value="1"/>
</dbReference>
<evidence type="ECO:0000259" key="4">
    <source>
        <dbReference type="PROSITE" id="PS51462"/>
    </source>
</evidence>
<evidence type="ECO:0000259" key="3">
    <source>
        <dbReference type="PROSITE" id="PS50879"/>
    </source>
</evidence>
<dbReference type="InterPro" id="IPR002156">
    <property type="entry name" value="RNaseH_domain"/>
</dbReference>
<dbReference type="InterPro" id="IPR015797">
    <property type="entry name" value="NUDIX_hydrolase-like_dom_sf"/>
</dbReference>
<dbReference type="Proteomes" id="UP000178742">
    <property type="component" value="Unassembled WGS sequence"/>
</dbReference>
<dbReference type="CDD" id="cd09279">
    <property type="entry name" value="RNase_HI_like"/>
    <property type="match status" value="1"/>
</dbReference>
<dbReference type="PROSITE" id="PS00893">
    <property type="entry name" value="NUDIX_BOX"/>
    <property type="match status" value="1"/>
</dbReference>
<reference evidence="5 6" key="1">
    <citation type="journal article" date="2016" name="Nat. Commun.">
        <title>Thousands of microbial genomes shed light on interconnected biogeochemical processes in an aquifer system.</title>
        <authorList>
            <person name="Anantharaman K."/>
            <person name="Brown C.T."/>
            <person name="Hug L.A."/>
            <person name="Sharon I."/>
            <person name="Castelle C.J."/>
            <person name="Probst A.J."/>
            <person name="Thomas B.C."/>
            <person name="Singh A."/>
            <person name="Wilkins M.J."/>
            <person name="Karaoz U."/>
            <person name="Brodie E.L."/>
            <person name="Williams K.H."/>
            <person name="Hubbard S.S."/>
            <person name="Banfield J.F."/>
        </authorList>
    </citation>
    <scope>NUCLEOTIDE SEQUENCE [LARGE SCALE GENOMIC DNA]</scope>
</reference>
<evidence type="ECO:0000313" key="5">
    <source>
        <dbReference type="EMBL" id="OGH67112.1"/>
    </source>
</evidence>
<dbReference type="Pfam" id="PF00293">
    <property type="entry name" value="NUDIX"/>
    <property type="match status" value="1"/>
</dbReference>
<dbReference type="InterPro" id="IPR000086">
    <property type="entry name" value="NUDIX_hydrolase_dom"/>
</dbReference>
<name>A0A1F6M640_9BACT</name>
<feature type="domain" description="RNase H type-1" evidence="3">
    <location>
        <begin position="1"/>
        <end position="130"/>
    </location>
</feature>
<keyword evidence="1" id="KW-0378">Hydrolase</keyword>
<organism evidence="5 6">
    <name type="scientific">Candidatus Magasanikbacteria bacterium RIFCSPHIGHO2_02_FULL_41_13</name>
    <dbReference type="NCBI Taxonomy" id="1798676"/>
    <lineage>
        <taxon>Bacteria</taxon>
        <taxon>Candidatus Magasanikiibacteriota</taxon>
    </lineage>
</organism>
<accession>A0A1F6M640</accession>
<protein>
    <recommendedName>
        <fullName evidence="7">RNase H type-1 domain-containing protein</fullName>
    </recommendedName>
</protein>